<protein>
    <submittedName>
        <fullName evidence="1">Uncharacterized protein</fullName>
    </submittedName>
</protein>
<accession>A0A087GBY6</accession>
<dbReference type="EMBL" id="CM002876">
    <property type="protein sequence ID" value="KFK27388.1"/>
    <property type="molecule type" value="Genomic_DNA"/>
</dbReference>
<evidence type="ECO:0000313" key="2">
    <source>
        <dbReference type="Proteomes" id="UP000029120"/>
    </source>
</evidence>
<evidence type="ECO:0000313" key="1">
    <source>
        <dbReference type="EMBL" id="KFK27388.1"/>
    </source>
</evidence>
<organism evidence="1 2">
    <name type="scientific">Arabis alpina</name>
    <name type="common">Alpine rock-cress</name>
    <dbReference type="NCBI Taxonomy" id="50452"/>
    <lineage>
        <taxon>Eukaryota</taxon>
        <taxon>Viridiplantae</taxon>
        <taxon>Streptophyta</taxon>
        <taxon>Embryophyta</taxon>
        <taxon>Tracheophyta</taxon>
        <taxon>Spermatophyta</taxon>
        <taxon>Magnoliopsida</taxon>
        <taxon>eudicotyledons</taxon>
        <taxon>Gunneridae</taxon>
        <taxon>Pentapetalae</taxon>
        <taxon>rosids</taxon>
        <taxon>malvids</taxon>
        <taxon>Brassicales</taxon>
        <taxon>Brassicaceae</taxon>
        <taxon>Arabideae</taxon>
        <taxon>Arabis</taxon>
    </lineage>
</organism>
<proteinExistence type="predicted"/>
<sequence>MGLLKKPFRGFSSAVLNSVFSYNHEKFLVLGFFELVELNSLVILASSDSLWDLSVPI</sequence>
<dbReference type="Proteomes" id="UP000029120">
    <property type="component" value="Chromosome 8"/>
</dbReference>
<keyword evidence="2" id="KW-1185">Reference proteome</keyword>
<dbReference type="AlphaFoldDB" id="A0A087GBY6"/>
<dbReference type="Gramene" id="KFK27388">
    <property type="protein sequence ID" value="KFK27388"/>
    <property type="gene ID" value="AALP_AA8G376200"/>
</dbReference>
<reference evidence="2" key="1">
    <citation type="journal article" date="2015" name="Nat. Plants">
        <title>Genome expansion of Arabis alpina linked with retrotransposition and reduced symmetric DNA methylation.</title>
        <authorList>
            <person name="Willing E.M."/>
            <person name="Rawat V."/>
            <person name="Mandakova T."/>
            <person name="Maumus F."/>
            <person name="James G.V."/>
            <person name="Nordstroem K.J."/>
            <person name="Becker C."/>
            <person name="Warthmann N."/>
            <person name="Chica C."/>
            <person name="Szarzynska B."/>
            <person name="Zytnicki M."/>
            <person name="Albani M.C."/>
            <person name="Kiefer C."/>
            <person name="Bergonzi S."/>
            <person name="Castaings L."/>
            <person name="Mateos J.L."/>
            <person name="Berns M.C."/>
            <person name="Bujdoso N."/>
            <person name="Piofczyk T."/>
            <person name="de Lorenzo L."/>
            <person name="Barrero-Sicilia C."/>
            <person name="Mateos I."/>
            <person name="Piednoel M."/>
            <person name="Hagmann J."/>
            <person name="Chen-Min-Tao R."/>
            <person name="Iglesias-Fernandez R."/>
            <person name="Schuster S.C."/>
            <person name="Alonso-Blanco C."/>
            <person name="Roudier F."/>
            <person name="Carbonero P."/>
            <person name="Paz-Ares J."/>
            <person name="Davis S.J."/>
            <person name="Pecinka A."/>
            <person name="Quesneville H."/>
            <person name="Colot V."/>
            <person name="Lysak M.A."/>
            <person name="Weigel D."/>
            <person name="Coupland G."/>
            <person name="Schneeberger K."/>
        </authorList>
    </citation>
    <scope>NUCLEOTIDE SEQUENCE [LARGE SCALE GENOMIC DNA]</scope>
    <source>
        <strain evidence="2">cv. Pajares</strain>
    </source>
</reference>
<gene>
    <name evidence="1" type="ordered locus">AALP_Aa8g376200</name>
</gene>
<name>A0A087GBY6_ARAAL</name>